<sequence>MNPVLRVALPVPLLTLFDYLPPEGRIAEAGSRVRVPFGKGEMVGIVIDPAAEPAVGARRLKRALEVLDPSPLLDAELLATLSWAADYWAGAPGEAFANALPLALREPRPLPATGREVWSLTPHGRESHEAGTRRGSSAALLDALQHGPRAADELGLALPEWRPAARRLLEAGLVEKNEWDEPLRPADPSPGPRLSDEQAAAVAAVAEGLDHFQPYLLDGVTGSGKTEVYLALIERALAQGRQTLLLVPEIGLAPQTVRRLRERLGVTIEVLHSNLAEGERARAWLRARNGTAKVVLGTRSAVFTPLPRAGLIIVDEEHDASYKQQDGFRYHARDLALVRARAHGVPVVLGSATPSLETLGNVEAGRYRQLLLRARPGATRATQVRIVDMRAQRLDHGLSPTLLSAVAECVGRGEQALVFRNRRGYAPVLLCHDCGWHADCPRCDRPMTLHAGRRRLICHHCDNVLGIPAACPSCGSASLSPQGQGTERLEEALAERFPGVEVVRIDRETTRRRDAFGEIMERLRESRPAILVGTQMLAKGHDLPNLTLVAIVGVDEGLHSVDFRASERLAQLVVQVAGRAGRADKPGSVLLQTHHPDHPMLHALLRGGYAAVASSLLAERRLLDLPPYGHQVLLRAEAHGRGEVDAFLAEAHAAIGEPGDLRVAGPMPAPMPLRAGRHRGQILVEAHSRPVLHAFLRPWQHALTTLPSARKVRWSLDVDPIDLY</sequence>
<comment type="cofactor">
    <cofactor evidence="11">
        <name>Zn(2+)</name>
        <dbReference type="ChEBI" id="CHEBI:29105"/>
    </cofactor>
    <text evidence="11">Binds 2 zinc ions per subunit.</text>
</comment>
<evidence type="ECO:0000256" key="9">
    <source>
        <dbReference type="ARBA" id="ARBA00023125"/>
    </source>
</evidence>
<dbReference type="Pfam" id="PF18319">
    <property type="entry name" value="Zn_ribbon_PriA"/>
    <property type="match status" value="1"/>
</dbReference>
<keyword evidence="7 11" id="KW-0862">Zinc</keyword>
<dbReference type="PANTHER" id="PTHR30580:SF0">
    <property type="entry name" value="PRIMOSOMAL PROTEIN N"/>
    <property type="match status" value="1"/>
</dbReference>
<comment type="subunit">
    <text evidence="11">Component of the replication restart primosome.</text>
</comment>
<dbReference type="PROSITE" id="PS51192">
    <property type="entry name" value="HELICASE_ATP_BIND_1"/>
    <property type="match status" value="1"/>
</dbReference>
<keyword evidence="2 11" id="KW-0235">DNA replication</keyword>
<keyword evidence="9 11" id="KW-0238">DNA-binding</keyword>
<feature type="binding site" evidence="11">
    <location>
        <position position="474"/>
    </location>
    <ligand>
        <name>Zn(2+)</name>
        <dbReference type="ChEBI" id="CHEBI:29105"/>
        <label>1</label>
    </ligand>
</feature>
<dbReference type="PANTHER" id="PTHR30580">
    <property type="entry name" value="PRIMOSOMAL PROTEIN N"/>
    <property type="match status" value="1"/>
</dbReference>
<dbReference type="Gene3D" id="3.40.1440.60">
    <property type="entry name" value="PriA, 3(prime) DNA-binding domain"/>
    <property type="match status" value="1"/>
</dbReference>
<evidence type="ECO:0000256" key="10">
    <source>
        <dbReference type="ARBA" id="ARBA00023235"/>
    </source>
</evidence>
<evidence type="ECO:0000256" key="5">
    <source>
        <dbReference type="ARBA" id="ARBA00022801"/>
    </source>
</evidence>
<reference evidence="14 15" key="1">
    <citation type="journal article" date="2024" name="Curr. Microbiol.">
        <title>Luteibacter sahnii sp. nov., A Novel Yellow-Colored Xanthomonadin Pigment Producing Probiotic Bacterium from Healthy Rice Seed Microbiome.</title>
        <authorList>
            <person name="Jaiswal G."/>
            <person name="Rana R."/>
            <person name="Nayak P.K."/>
            <person name="Chouhan R."/>
            <person name="Gandhi S.G."/>
            <person name="Patel H.K."/>
            <person name="Patil P.B."/>
        </authorList>
    </citation>
    <scope>NUCLEOTIDE SEQUENCE [LARGE SCALE GENOMIC DNA]</scope>
    <source>
        <strain evidence="14 15">PPL201</strain>
    </source>
</reference>
<feature type="domain" description="Helicase ATP-binding" evidence="12">
    <location>
        <begin position="206"/>
        <end position="372"/>
    </location>
</feature>
<dbReference type="PROSITE" id="PS51194">
    <property type="entry name" value="HELICASE_CTER"/>
    <property type="match status" value="1"/>
</dbReference>
<evidence type="ECO:0000259" key="13">
    <source>
        <dbReference type="PROSITE" id="PS51194"/>
    </source>
</evidence>
<feature type="binding site" evidence="11">
    <location>
        <position position="471"/>
    </location>
    <ligand>
        <name>Zn(2+)</name>
        <dbReference type="ChEBI" id="CHEBI:29105"/>
        <label>1</label>
    </ligand>
</feature>
<dbReference type="InterPro" id="IPR042115">
    <property type="entry name" value="PriA_3primeBD_sf"/>
</dbReference>
<dbReference type="InterPro" id="IPR014001">
    <property type="entry name" value="Helicase_ATP-bd"/>
</dbReference>
<feature type="binding site" evidence="11">
    <location>
        <position position="443"/>
    </location>
    <ligand>
        <name>Zn(2+)</name>
        <dbReference type="ChEBI" id="CHEBI:29105"/>
        <label>2</label>
    </ligand>
</feature>
<keyword evidence="5 11" id="KW-0378">Hydrolase</keyword>
<comment type="catalytic activity">
    <reaction evidence="11">
        <text>ATP + H2O = ADP + phosphate + H(+)</text>
        <dbReference type="Rhea" id="RHEA:13065"/>
        <dbReference type="ChEBI" id="CHEBI:15377"/>
        <dbReference type="ChEBI" id="CHEBI:15378"/>
        <dbReference type="ChEBI" id="CHEBI:30616"/>
        <dbReference type="ChEBI" id="CHEBI:43474"/>
        <dbReference type="ChEBI" id="CHEBI:456216"/>
        <dbReference type="EC" id="5.6.2.4"/>
    </reaction>
</comment>
<evidence type="ECO:0000313" key="14">
    <source>
        <dbReference type="EMBL" id="MDF4026713.1"/>
    </source>
</evidence>
<feature type="binding site" evidence="11">
    <location>
        <position position="434"/>
    </location>
    <ligand>
        <name>Zn(2+)</name>
        <dbReference type="ChEBI" id="CHEBI:29105"/>
        <label>1</label>
    </ligand>
</feature>
<dbReference type="InterPro" id="IPR041222">
    <property type="entry name" value="PriA_3primeBD"/>
</dbReference>
<dbReference type="CDD" id="cd18804">
    <property type="entry name" value="SF2_C_priA"/>
    <property type="match status" value="1"/>
</dbReference>
<protein>
    <recommendedName>
        <fullName evidence="11">Replication restart protein PriA</fullName>
    </recommendedName>
    <alternativeName>
        <fullName evidence="11">ATP-dependent DNA helicase PriA</fullName>
        <ecNumber evidence="11">5.6.2.4</ecNumber>
    </alternativeName>
    <alternativeName>
        <fullName evidence="11">DNA 3'-5' helicase PriA</fullName>
    </alternativeName>
</protein>
<evidence type="ECO:0000256" key="11">
    <source>
        <dbReference type="HAMAP-Rule" id="MF_00983"/>
    </source>
</evidence>
<keyword evidence="15" id="KW-1185">Reference proteome</keyword>
<dbReference type="Gene3D" id="3.40.50.300">
    <property type="entry name" value="P-loop containing nucleotide triphosphate hydrolases"/>
    <property type="match status" value="2"/>
</dbReference>
<feature type="binding site" evidence="11">
    <location>
        <position position="458"/>
    </location>
    <ligand>
        <name>Zn(2+)</name>
        <dbReference type="ChEBI" id="CHEBI:29105"/>
        <label>2</label>
    </ligand>
</feature>
<dbReference type="GO" id="GO:0016787">
    <property type="term" value="F:hydrolase activity"/>
    <property type="evidence" value="ECO:0007669"/>
    <property type="project" value="UniProtKB-KW"/>
</dbReference>
<keyword evidence="3 11" id="KW-0479">Metal-binding</keyword>
<keyword evidence="6 11" id="KW-0347">Helicase</keyword>
<evidence type="ECO:0000256" key="8">
    <source>
        <dbReference type="ARBA" id="ARBA00022840"/>
    </source>
</evidence>
<evidence type="ECO:0000256" key="6">
    <source>
        <dbReference type="ARBA" id="ARBA00022806"/>
    </source>
</evidence>
<name>A0ABT6BFT3_9GAMM</name>
<dbReference type="SMART" id="SM00490">
    <property type="entry name" value="HELICc"/>
    <property type="match status" value="1"/>
</dbReference>
<comment type="catalytic activity">
    <reaction evidence="11">
        <text>Couples ATP hydrolysis with the unwinding of duplex DNA by translocating in the 3'-5' direction.</text>
        <dbReference type="EC" id="5.6.2.4"/>
    </reaction>
</comment>
<evidence type="ECO:0000256" key="1">
    <source>
        <dbReference type="ARBA" id="ARBA00022515"/>
    </source>
</evidence>
<feature type="binding site" evidence="11">
    <location>
        <position position="431"/>
    </location>
    <ligand>
        <name>Zn(2+)</name>
        <dbReference type="ChEBI" id="CHEBI:29105"/>
        <label>1</label>
    </ligand>
</feature>
<dbReference type="InterPro" id="IPR041236">
    <property type="entry name" value="PriA_C"/>
</dbReference>
<dbReference type="Pfam" id="PF00271">
    <property type="entry name" value="Helicase_C"/>
    <property type="match status" value="1"/>
</dbReference>
<feature type="domain" description="Helicase C-terminal" evidence="13">
    <location>
        <begin position="456"/>
        <end position="623"/>
    </location>
</feature>
<dbReference type="EC" id="5.6.2.4" evidence="11"/>
<keyword evidence="10 11" id="KW-0413">Isomerase</keyword>
<dbReference type="InterPro" id="IPR001650">
    <property type="entry name" value="Helicase_C-like"/>
</dbReference>
<evidence type="ECO:0000259" key="12">
    <source>
        <dbReference type="PROSITE" id="PS51192"/>
    </source>
</evidence>
<comment type="caution">
    <text evidence="14">The sequence shown here is derived from an EMBL/GenBank/DDBJ whole genome shotgun (WGS) entry which is preliminary data.</text>
</comment>
<dbReference type="Pfam" id="PF00270">
    <property type="entry name" value="DEAD"/>
    <property type="match status" value="1"/>
</dbReference>
<accession>A0ABT6BFT3</accession>
<feature type="binding site" evidence="11">
    <location>
        <position position="461"/>
    </location>
    <ligand>
        <name>Zn(2+)</name>
        <dbReference type="ChEBI" id="CHEBI:29105"/>
        <label>2</label>
    </ligand>
</feature>
<dbReference type="SMART" id="SM00487">
    <property type="entry name" value="DEXDc"/>
    <property type="match status" value="1"/>
</dbReference>
<keyword evidence="4 11" id="KW-0547">Nucleotide-binding</keyword>
<proteinExistence type="inferred from homology"/>
<gene>
    <name evidence="11" type="primary">priA</name>
    <name evidence="14" type="ORF">P3W24_17195</name>
</gene>
<dbReference type="InterPro" id="IPR011545">
    <property type="entry name" value="DEAD/DEAH_box_helicase_dom"/>
</dbReference>
<dbReference type="NCBIfam" id="NF004067">
    <property type="entry name" value="PRK05580.1-4"/>
    <property type="match status" value="1"/>
</dbReference>
<evidence type="ECO:0000313" key="15">
    <source>
        <dbReference type="Proteomes" id="UP001528850"/>
    </source>
</evidence>
<dbReference type="Pfam" id="PF17764">
    <property type="entry name" value="PriA_3primeBD"/>
    <property type="match status" value="1"/>
</dbReference>
<dbReference type="CDD" id="cd17929">
    <property type="entry name" value="DEXHc_priA"/>
    <property type="match status" value="1"/>
</dbReference>
<dbReference type="HAMAP" id="MF_00983">
    <property type="entry name" value="PriA"/>
    <property type="match status" value="1"/>
</dbReference>
<evidence type="ECO:0000256" key="3">
    <source>
        <dbReference type="ARBA" id="ARBA00022723"/>
    </source>
</evidence>
<organism evidence="14 15">
    <name type="scientific">Luteibacter sahnii</name>
    <dbReference type="NCBI Taxonomy" id="3021977"/>
    <lineage>
        <taxon>Bacteria</taxon>
        <taxon>Pseudomonadati</taxon>
        <taxon>Pseudomonadota</taxon>
        <taxon>Gammaproteobacteria</taxon>
        <taxon>Lysobacterales</taxon>
        <taxon>Rhodanobacteraceae</taxon>
        <taxon>Luteibacter</taxon>
    </lineage>
</organism>
<dbReference type="InterPro" id="IPR040498">
    <property type="entry name" value="PriA_CRR"/>
</dbReference>
<dbReference type="InterPro" id="IPR027417">
    <property type="entry name" value="P-loop_NTPase"/>
</dbReference>
<dbReference type="SUPFAM" id="SSF52540">
    <property type="entry name" value="P-loop containing nucleoside triphosphate hydrolases"/>
    <property type="match status" value="2"/>
</dbReference>
<comment type="similarity">
    <text evidence="11">Belongs to the helicase family. PriA subfamily.</text>
</comment>
<evidence type="ECO:0000256" key="2">
    <source>
        <dbReference type="ARBA" id="ARBA00022705"/>
    </source>
</evidence>
<dbReference type="InterPro" id="IPR005259">
    <property type="entry name" value="PriA"/>
</dbReference>
<dbReference type="EMBL" id="JARJJS010000006">
    <property type="protein sequence ID" value="MDF4026713.1"/>
    <property type="molecule type" value="Genomic_DNA"/>
</dbReference>
<dbReference type="Proteomes" id="UP001528850">
    <property type="component" value="Unassembled WGS sequence"/>
</dbReference>
<feature type="binding site" evidence="11">
    <location>
        <position position="440"/>
    </location>
    <ligand>
        <name>Zn(2+)</name>
        <dbReference type="ChEBI" id="CHEBI:29105"/>
        <label>2</label>
    </ligand>
</feature>
<keyword evidence="1 11" id="KW-0639">Primosome</keyword>
<keyword evidence="8 11" id="KW-0067">ATP-binding</keyword>
<evidence type="ECO:0000256" key="7">
    <source>
        <dbReference type="ARBA" id="ARBA00022833"/>
    </source>
</evidence>
<evidence type="ECO:0000256" key="4">
    <source>
        <dbReference type="ARBA" id="ARBA00022741"/>
    </source>
</evidence>
<dbReference type="NCBIfam" id="TIGR00595">
    <property type="entry name" value="priA"/>
    <property type="match status" value="1"/>
</dbReference>
<comment type="function">
    <text evidence="11">Initiates the restart of stalled replication forks, which reloads the replicative helicase on sites other than the origin of replication. Recognizes and binds to abandoned replication forks and remodels them to uncover a helicase loading site. Promotes assembly of the primosome at these replication forks.</text>
</comment>
<dbReference type="Pfam" id="PF18074">
    <property type="entry name" value="PriA_C"/>
    <property type="match status" value="1"/>
</dbReference>